<evidence type="ECO:0000313" key="4">
    <source>
        <dbReference type="Proteomes" id="UP001364617"/>
    </source>
</evidence>
<accession>A0AAN9GZB9</accession>
<evidence type="ECO:0000313" key="3">
    <source>
        <dbReference type="EMBL" id="KAK7136759.1"/>
    </source>
</evidence>
<gene>
    <name evidence="3" type="ORF">R3I93_016959</name>
</gene>
<dbReference type="SMART" id="SM00409">
    <property type="entry name" value="IG"/>
    <property type="match status" value="1"/>
</dbReference>
<dbReference type="SUPFAM" id="SSF48726">
    <property type="entry name" value="Immunoglobulin"/>
    <property type="match status" value="1"/>
</dbReference>
<feature type="domain" description="Immunoglobulin" evidence="2">
    <location>
        <begin position="23"/>
        <end position="119"/>
    </location>
</feature>
<dbReference type="Pfam" id="PF07686">
    <property type="entry name" value="V-set"/>
    <property type="match status" value="1"/>
</dbReference>
<organism evidence="3 4">
    <name type="scientific">Phoxinus phoxinus</name>
    <name type="common">Eurasian minnow</name>
    <dbReference type="NCBI Taxonomy" id="58324"/>
    <lineage>
        <taxon>Eukaryota</taxon>
        <taxon>Metazoa</taxon>
        <taxon>Chordata</taxon>
        <taxon>Craniata</taxon>
        <taxon>Vertebrata</taxon>
        <taxon>Euteleostomi</taxon>
        <taxon>Actinopterygii</taxon>
        <taxon>Neopterygii</taxon>
        <taxon>Teleostei</taxon>
        <taxon>Ostariophysi</taxon>
        <taxon>Cypriniformes</taxon>
        <taxon>Leuciscidae</taxon>
        <taxon>Phoxininae</taxon>
        <taxon>Phoxinus</taxon>
    </lineage>
</organism>
<name>A0AAN9GZB9_9TELE</name>
<keyword evidence="1" id="KW-0732">Signal</keyword>
<dbReference type="InterPro" id="IPR036179">
    <property type="entry name" value="Ig-like_dom_sf"/>
</dbReference>
<dbReference type="Gene3D" id="2.60.40.10">
    <property type="entry name" value="Immunoglobulins"/>
    <property type="match status" value="1"/>
</dbReference>
<feature type="signal peptide" evidence="1">
    <location>
        <begin position="1"/>
        <end position="22"/>
    </location>
</feature>
<evidence type="ECO:0000256" key="1">
    <source>
        <dbReference type="SAM" id="SignalP"/>
    </source>
</evidence>
<dbReference type="InterPro" id="IPR013783">
    <property type="entry name" value="Ig-like_fold"/>
</dbReference>
<dbReference type="Proteomes" id="UP001364617">
    <property type="component" value="Unassembled WGS sequence"/>
</dbReference>
<comment type="caution">
    <text evidence="3">The sequence shown here is derived from an EMBL/GenBank/DDBJ whole genome shotgun (WGS) entry which is preliminary data.</text>
</comment>
<dbReference type="PANTHER" id="PTHR21063">
    <property type="entry name" value="LFA-3"/>
    <property type="match status" value="1"/>
</dbReference>
<dbReference type="InterPro" id="IPR003599">
    <property type="entry name" value="Ig_sub"/>
</dbReference>
<dbReference type="InterPro" id="IPR013106">
    <property type="entry name" value="Ig_V-set"/>
</dbReference>
<feature type="chain" id="PRO_5043015142" description="Immunoglobulin domain-containing protein" evidence="1">
    <location>
        <begin position="23"/>
        <end position="125"/>
    </location>
</feature>
<protein>
    <recommendedName>
        <fullName evidence="2">Immunoglobulin domain-containing protein</fullName>
    </recommendedName>
</protein>
<dbReference type="AlphaFoldDB" id="A0AAN9GZB9"/>
<dbReference type="PANTHER" id="PTHR21063:SF4">
    <property type="entry name" value="CD48 ANTIGEN-RELATED"/>
    <property type="match status" value="1"/>
</dbReference>
<dbReference type="EMBL" id="JAYKXH010000018">
    <property type="protein sequence ID" value="KAK7136759.1"/>
    <property type="molecule type" value="Genomic_DNA"/>
</dbReference>
<reference evidence="3 4" key="1">
    <citation type="submission" date="2024-02" db="EMBL/GenBank/DDBJ databases">
        <title>Chromosome-level genome assembly of the Eurasian Minnow (Phoxinus phoxinus).</title>
        <authorList>
            <person name="Oriowo T.O."/>
            <person name="Martin S."/>
            <person name="Stange M."/>
            <person name="Chrysostomakis Y."/>
            <person name="Brown T."/>
            <person name="Winkler S."/>
            <person name="Kukowka S."/>
            <person name="Myers E.W."/>
            <person name="Bohne A."/>
        </authorList>
    </citation>
    <scope>NUCLEOTIDE SEQUENCE [LARGE SCALE GENOMIC DNA]</scope>
    <source>
        <strain evidence="3">ZFMK-TIS-60720</strain>
        <tissue evidence="3">Whole Organism</tissue>
    </source>
</reference>
<proteinExistence type="predicted"/>
<keyword evidence="4" id="KW-1185">Reference proteome</keyword>
<sequence length="125" mass="14558">MVNIILLFCIWHLVGVFGYTDAVKSVSVMEGESVTLNPELTDIQRDKEILWRFGDSRIARVIRNIPRYDVDERFRDRLKLDQTGSLTISDIRTTDSGLYQLRTIIGNKEFTKRFNVTVDGEHNYM</sequence>
<evidence type="ECO:0000259" key="2">
    <source>
        <dbReference type="SMART" id="SM00409"/>
    </source>
</evidence>